<feature type="chain" id="PRO_5021919002" description="Exo-alpha-sialidase" evidence="1">
    <location>
        <begin position="20"/>
        <end position="372"/>
    </location>
</feature>
<sequence>MKLAAIALFFLSLLQASQAQVKVESVPEGGIQPQVLVDAKGTVHLVYLKGDPKACDIRYTHRAVTDTTWANPITVNSIPGSAVAIGTIRGAQLALGRGNSVQVVWNGVPTKLSEKQQRSPLYHARKLADATTFEKQRDWLGDTVALDGGASVAANAEGRVCLVWHAAKEFGLREGARYVFVRDSSDDGATFSEPRELNSAQPGVCPCCSLKAHLDAQGALNVIYRAAMKPDERGMALIREAKGGKASITALDDWHIAMCPMSSISVQEITGHVQAAWENNGRLVTSMLDAPPNSGQTLGPPSAKHPSVITNKDGSTLLTCITGSGWMKPGRLHWELRDTSGKVIDSQDGDKLPVWSFATSYALPDGSFIILR</sequence>
<accession>A0A512M3F8</accession>
<dbReference type="AlphaFoldDB" id="A0A512M3F8"/>
<feature type="signal peptide" evidence="1">
    <location>
        <begin position="1"/>
        <end position="19"/>
    </location>
</feature>
<dbReference type="OrthoDB" id="9814682at2"/>
<evidence type="ECO:0000313" key="2">
    <source>
        <dbReference type="EMBL" id="GEP40851.1"/>
    </source>
</evidence>
<evidence type="ECO:0000313" key="3">
    <source>
        <dbReference type="Proteomes" id="UP000321577"/>
    </source>
</evidence>
<name>A0A512M3F8_9BACT</name>
<reference evidence="2 3" key="1">
    <citation type="submission" date="2019-07" db="EMBL/GenBank/DDBJ databases">
        <title>Whole genome shotgun sequence of Brevifollis gellanilyticus NBRC 108608.</title>
        <authorList>
            <person name="Hosoyama A."/>
            <person name="Uohara A."/>
            <person name="Ohji S."/>
            <person name="Ichikawa N."/>
        </authorList>
    </citation>
    <scope>NUCLEOTIDE SEQUENCE [LARGE SCALE GENOMIC DNA]</scope>
    <source>
        <strain evidence="2 3">NBRC 108608</strain>
    </source>
</reference>
<gene>
    <name evidence="2" type="ORF">BGE01nite_01420</name>
</gene>
<dbReference type="Proteomes" id="UP000321577">
    <property type="component" value="Unassembled WGS sequence"/>
</dbReference>
<dbReference type="InterPro" id="IPR036278">
    <property type="entry name" value="Sialidase_sf"/>
</dbReference>
<keyword evidence="1" id="KW-0732">Signal</keyword>
<organism evidence="2 3">
    <name type="scientific">Brevifollis gellanilyticus</name>
    <dbReference type="NCBI Taxonomy" id="748831"/>
    <lineage>
        <taxon>Bacteria</taxon>
        <taxon>Pseudomonadati</taxon>
        <taxon>Verrucomicrobiota</taxon>
        <taxon>Verrucomicrobiia</taxon>
        <taxon>Verrucomicrobiales</taxon>
        <taxon>Verrucomicrobiaceae</taxon>
    </lineage>
</organism>
<comment type="caution">
    <text evidence="2">The sequence shown here is derived from an EMBL/GenBank/DDBJ whole genome shotgun (WGS) entry which is preliminary data.</text>
</comment>
<proteinExistence type="predicted"/>
<dbReference type="RefSeq" id="WP_146848332.1">
    <property type="nucleotide sequence ID" value="NZ_BKAG01000001.1"/>
</dbReference>
<keyword evidence="3" id="KW-1185">Reference proteome</keyword>
<evidence type="ECO:0000256" key="1">
    <source>
        <dbReference type="SAM" id="SignalP"/>
    </source>
</evidence>
<evidence type="ECO:0008006" key="4">
    <source>
        <dbReference type="Google" id="ProtNLM"/>
    </source>
</evidence>
<dbReference type="SUPFAM" id="SSF50939">
    <property type="entry name" value="Sialidases"/>
    <property type="match status" value="1"/>
</dbReference>
<protein>
    <recommendedName>
        <fullName evidence="4">Exo-alpha-sialidase</fullName>
    </recommendedName>
</protein>
<dbReference type="EMBL" id="BKAG01000001">
    <property type="protein sequence ID" value="GEP40851.1"/>
    <property type="molecule type" value="Genomic_DNA"/>
</dbReference>